<feature type="region of interest" description="Disordered" evidence="2">
    <location>
        <begin position="1"/>
        <end position="22"/>
    </location>
</feature>
<proteinExistence type="predicted"/>
<dbReference type="Pfam" id="PF07228">
    <property type="entry name" value="SpoIIE"/>
    <property type="match status" value="1"/>
</dbReference>
<keyword evidence="1" id="KW-0378">Hydrolase</keyword>
<evidence type="ECO:0000259" key="3">
    <source>
        <dbReference type="SMART" id="SM00331"/>
    </source>
</evidence>
<dbReference type="SUPFAM" id="SSF55785">
    <property type="entry name" value="PYP-like sensor domain (PAS domain)"/>
    <property type="match status" value="1"/>
</dbReference>
<accession>A0ABY9ZYJ9</accession>
<dbReference type="Gene3D" id="3.30.450.20">
    <property type="entry name" value="PAS domain"/>
    <property type="match status" value="1"/>
</dbReference>
<keyword evidence="5" id="KW-1185">Reference proteome</keyword>
<evidence type="ECO:0000313" key="4">
    <source>
        <dbReference type="EMBL" id="WNM40147.1"/>
    </source>
</evidence>
<dbReference type="InterPro" id="IPR036457">
    <property type="entry name" value="PPM-type-like_dom_sf"/>
</dbReference>
<evidence type="ECO:0000256" key="1">
    <source>
        <dbReference type="ARBA" id="ARBA00022801"/>
    </source>
</evidence>
<evidence type="ECO:0000313" key="5">
    <source>
        <dbReference type="Proteomes" id="UP001303001"/>
    </source>
</evidence>
<dbReference type="PANTHER" id="PTHR43156:SF2">
    <property type="entry name" value="STAGE II SPORULATION PROTEIN E"/>
    <property type="match status" value="1"/>
</dbReference>
<dbReference type="SMART" id="SM00331">
    <property type="entry name" value="PP2C_SIG"/>
    <property type="match status" value="1"/>
</dbReference>
<gene>
    <name evidence="4" type="ORF">RMN56_01935</name>
</gene>
<evidence type="ECO:0000256" key="2">
    <source>
        <dbReference type="SAM" id="MobiDB-lite"/>
    </source>
</evidence>
<name>A0ABY9ZYJ9_9ACTN</name>
<dbReference type="InterPro" id="IPR052016">
    <property type="entry name" value="Bact_Sigma-Reg"/>
</dbReference>
<dbReference type="Proteomes" id="UP001303001">
    <property type="component" value="Chromosome"/>
</dbReference>
<reference evidence="4 5" key="1">
    <citation type="submission" date="2023-09" db="EMBL/GenBank/DDBJ databases">
        <title>Micromonospora halotolerans DSM 45598 genome sequence.</title>
        <authorList>
            <person name="Mo P."/>
        </authorList>
    </citation>
    <scope>NUCLEOTIDE SEQUENCE [LARGE SCALE GENOMIC DNA]</scope>
    <source>
        <strain evidence="4 5">DSM 45598</strain>
    </source>
</reference>
<protein>
    <submittedName>
        <fullName evidence="4">SpoIIE family protein phosphatase</fullName>
    </submittedName>
</protein>
<dbReference type="PANTHER" id="PTHR43156">
    <property type="entry name" value="STAGE II SPORULATION PROTEIN E-RELATED"/>
    <property type="match status" value="1"/>
</dbReference>
<dbReference type="Gene3D" id="3.60.40.10">
    <property type="entry name" value="PPM-type phosphatase domain"/>
    <property type="match status" value="1"/>
</dbReference>
<dbReference type="SUPFAM" id="SSF81606">
    <property type="entry name" value="PP2C-like"/>
    <property type="match status" value="1"/>
</dbReference>
<dbReference type="InterPro" id="IPR001932">
    <property type="entry name" value="PPM-type_phosphatase-like_dom"/>
</dbReference>
<dbReference type="InterPro" id="IPR035965">
    <property type="entry name" value="PAS-like_dom_sf"/>
</dbReference>
<sequence length="527" mass="56048">MADDTLPRVAAEPAALSTAEPSAPSTADSVVAAVRQVLATIPAGCTWLLPVRAPDGTVVDFVVAAVSAQGRDVHGRGAGRVGQPLSTLYPGMVAGVLWQAYQEVLATGEPAHLPDFRYAGHGAGVVADSVFDVSVHRVLGGLLVWWQRLDEHRLRLARTELLGSLGWAEYDLVTGGTEWSPGMYRIFERDPALGPLSRADQRAALLPADHGLREAAWQTLDSGAASDVTVRFRAGGTVKHLRILSDVARDEAGTPVKVYAVVQDVTGREDSRSAIEQLRDQLRSRETTALAEHRLAGQLQNLIQPVPREPVALAGLEVLVGYLPAESALRVGGDWYHAETMPDGSVVLAVGDVAGHGLEAASGMAHLRFALVAWLSIGIRDPAALLGHMNRLCGQLEITATAVLAVFDPATRRLAWARAGHPLPMLSRAGTTGDLGRPAGMLLGADPAARYPMLTTELRGDDVLLLYTDGLTERRVGNPEDQVAAVRAALSGFSGRPGPRHLARLRDALHRPSPDDDTCTLAVRVLP</sequence>
<dbReference type="RefSeq" id="WP_313722132.1">
    <property type="nucleotide sequence ID" value="NZ_CP134876.1"/>
</dbReference>
<dbReference type="EMBL" id="CP134876">
    <property type="protein sequence ID" value="WNM40147.1"/>
    <property type="molecule type" value="Genomic_DNA"/>
</dbReference>
<organism evidence="4 5">
    <name type="scientific">Micromonospora halotolerans</name>
    <dbReference type="NCBI Taxonomy" id="709879"/>
    <lineage>
        <taxon>Bacteria</taxon>
        <taxon>Bacillati</taxon>
        <taxon>Actinomycetota</taxon>
        <taxon>Actinomycetes</taxon>
        <taxon>Micromonosporales</taxon>
        <taxon>Micromonosporaceae</taxon>
        <taxon>Micromonospora</taxon>
    </lineage>
</organism>
<feature type="domain" description="PPM-type phosphatase" evidence="3">
    <location>
        <begin position="316"/>
        <end position="525"/>
    </location>
</feature>